<accession>A0A0F3GSS9</accession>
<evidence type="ECO:0000313" key="1">
    <source>
        <dbReference type="EMBL" id="KJU84882.1"/>
    </source>
</evidence>
<gene>
    <name evidence="1" type="ORF">MBAV_002924</name>
</gene>
<proteinExistence type="predicted"/>
<reference evidence="1 2" key="1">
    <citation type="submission" date="2015-02" db="EMBL/GenBank/DDBJ databases">
        <title>Single-cell genomics of uncultivated deep-branching MTB reveals a conserved set of magnetosome genes.</title>
        <authorList>
            <person name="Kolinko S."/>
            <person name="Richter M."/>
            <person name="Glockner F.O."/>
            <person name="Brachmann A."/>
            <person name="Schuler D."/>
        </authorList>
    </citation>
    <scope>NUCLEOTIDE SEQUENCE [LARGE SCALE GENOMIC DNA]</scope>
    <source>
        <strain evidence="1">TM-1</strain>
    </source>
</reference>
<protein>
    <submittedName>
        <fullName evidence="1">Uncharacterized protein</fullName>
    </submittedName>
</protein>
<comment type="caution">
    <text evidence="1">The sequence shown here is derived from an EMBL/GenBank/DDBJ whole genome shotgun (WGS) entry which is preliminary data.</text>
</comment>
<dbReference type="EMBL" id="LACI01001254">
    <property type="protein sequence ID" value="KJU84882.1"/>
    <property type="molecule type" value="Genomic_DNA"/>
</dbReference>
<keyword evidence="2" id="KW-1185">Reference proteome</keyword>
<name>A0A0F3GSS9_9BACT</name>
<evidence type="ECO:0000313" key="2">
    <source>
        <dbReference type="Proteomes" id="UP000033423"/>
    </source>
</evidence>
<sequence>MKLGCQYVWDWRSNKPVFFNSLSCSQVMAYEALDMADGYIKRVTGTLYFLTSGSMSE</sequence>
<dbReference type="AlphaFoldDB" id="A0A0F3GSS9"/>
<organism evidence="1 2">
    <name type="scientific">Candidatus Magnetobacterium bavaricum</name>
    <dbReference type="NCBI Taxonomy" id="29290"/>
    <lineage>
        <taxon>Bacteria</taxon>
        <taxon>Pseudomonadati</taxon>
        <taxon>Nitrospirota</taxon>
        <taxon>Thermodesulfovibrionia</taxon>
        <taxon>Thermodesulfovibrionales</taxon>
        <taxon>Candidatus Magnetobacteriaceae</taxon>
        <taxon>Candidatus Magnetobacterium</taxon>
    </lineage>
</organism>
<dbReference type="Proteomes" id="UP000033423">
    <property type="component" value="Unassembled WGS sequence"/>
</dbReference>